<name>A0A0F7JE23_SALTM</name>
<dbReference type="EMBL" id="CP011430">
    <property type="protein sequence ID" value="AKH10421.1"/>
    <property type="molecule type" value="Genomic_DNA"/>
</dbReference>
<reference evidence="2" key="2">
    <citation type="journal article" date="2018" name="Genome Biol.">
        <title>SKESA: strategic k-mer extension for scrupulous assemblies.</title>
        <authorList>
            <person name="Souvorov A."/>
            <person name="Agarwala R."/>
            <person name="Lipman D.J."/>
        </authorList>
    </citation>
    <scope>NUCLEOTIDE SEQUENCE</scope>
    <source>
        <strain evidence="2">Tha16</strain>
    </source>
</reference>
<geneLocation type="plasmid" evidence="1 3">
    <name>pYU39_89</name>
</geneLocation>
<evidence type="ECO:0000313" key="1">
    <source>
        <dbReference type="EMBL" id="AKH10421.1"/>
    </source>
</evidence>
<reference evidence="2" key="3">
    <citation type="submission" date="2019-08" db="EMBL/GenBank/DDBJ databases">
        <authorList>
            <consortium name="NCBI Pathogen Detection Project"/>
        </authorList>
    </citation>
    <scope>NUCLEOTIDE SEQUENCE</scope>
    <source>
        <strain evidence="2">Tha16</strain>
    </source>
</reference>
<dbReference type="Gene3D" id="2.60.200.60">
    <property type="match status" value="1"/>
</dbReference>
<accession>A0A0F7JE23</accession>
<reference evidence="1 3" key="1">
    <citation type="journal article" date="2015" name="Genome Announc.">
        <title>Complete Genome Sequencing of a Multidrug-Resistant and Human-Invasive Salmonella enterica Serovar Typhimurium Strain of the Emerging Sequence Type 213 Genotype.</title>
        <authorList>
            <person name="Calva E."/>
            <person name="Silva C."/>
            <person name="Zaidi M.B."/>
            <person name="Sanchez-Flores A."/>
            <person name="Estrada K."/>
            <person name="Silva G.G."/>
            <person name="Soto-Jimenez L.M."/>
            <person name="Wiesner M."/>
            <person name="Fernandez-Mora M."/>
            <person name="Edwards R.A."/>
            <person name="Vinuesa P."/>
        </authorList>
    </citation>
    <scope>NUCLEOTIDE SEQUENCE [LARGE SCALE GENOMIC DNA]</scope>
    <source>
        <strain evidence="1 3">YU39</strain>
        <plasmid evidence="1 3">pYU39_89</plasmid>
    </source>
</reference>
<dbReference type="RefSeq" id="WP_001272820.1">
    <property type="nucleotide sequence ID" value="NZ_CDJP01000365.1"/>
</dbReference>
<evidence type="ECO:0000313" key="3">
    <source>
        <dbReference type="Proteomes" id="UP000034636"/>
    </source>
</evidence>
<dbReference type="EMBL" id="DAANKK010000019">
    <property type="protein sequence ID" value="HAD0245603.1"/>
    <property type="molecule type" value="Genomic_DNA"/>
</dbReference>
<dbReference type="PATRIC" id="fig|59201.158.peg.5013"/>
<dbReference type="CDD" id="cd14737">
    <property type="entry name" value="PAAR_1"/>
    <property type="match status" value="1"/>
</dbReference>
<keyword evidence="1" id="KW-0614">Plasmid</keyword>
<proteinExistence type="predicted"/>
<dbReference type="Proteomes" id="UP000034636">
    <property type="component" value="Plasmid pYU39_89"/>
</dbReference>
<organism evidence="1 3">
    <name type="scientific">Salmonella typhimurium</name>
    <dbReference type="NCBI Taxonomy" id="90371"/>
    <lineage>
        <taxon>Bacteria</taxon>
        <taxon>Pseudomonadati</taxon>
        <taxon>Pseudomonadota</taxon>
        <taxon>Gammaproteobacteria</taxon>
        <taxon>Enterobacterales</taxon>
        <taxon>Enterobacteriaceae</taxon>
        <taxon>Salmonella</taxon>
    </lineage>
</organism>
<gene>
    <name evidence="2" type="ORF">G0M00_13355</name>
    <name evidence="1" type="ORF">SE14_05089</name>
</gene>
<protein>
    <submittedName>
        <fullName evidence="2">Alanine racemase</fullName>
    </submittedName>
</protein>
<evidence type="ECO:0000313" key="2">
    <source>
        <dbReference type="EMBL" id="HAD0245603.1"/>
    </source>
</evidence>
<dbReference type="AlphaFoldDB" id="A0A0F7JE23"/>
<sequence length="94" mass="9503">MSAIATSDTLCSGHGGFPPRLVAETVPWFTVNGKPVVVDGAMFPSHTDGNSAHPGAAVSTRAWFSIGGKGVVCVGDLLSCGSVIANGEDIFQVA</sequence>